<accession>A0A2K4ZR87</accession>
<sequence length="134" mass="14856">MLLHIADYGPFAVHIAVPCTEGFVNIVLGERAQKLMELWIGFGNHLLMQAVAELRHIRILFDKLYIAGVQNRAAHSGVALNHSVFMVSMAAGVAVCRILHDGGGHNRLVLFQHIFQCGLGRFCFGFMDRSRLAL</sequence>
<evidence type="ECO:0000313" key="1">
    <source>
        <dbReference type="EMBL" id="SOY32978.1"/>
    </source>
</evidence>
<dbReference type="AlphaFoldDB" id="A0A2K4ZR87"/>
<keyword evidence="2" id="KW-1185">Reference proteome</keyword>
<dbReference type="Proteomes" id="UP000236311">
    <property type="component" value="Unassembled WGS sequence"/>
</dbReference>
<proteinExistence type="predicted"/>
<evidence type="ECO:0000313" key="2">
    <source>
        <dbReference type="Proteomes" id="UP000236311"/>
    </source>
</evidence>
<reference evidence="1 2" key="1">
    <citation type="submission" date="2018-01" db="EMBL/GenBank/DDBJ databases">
        <authorList>
            <person name="Gaut B.S."/>
            <person name="Morton B.R."/>
            <person name="Clegg M.T."/>
            <person name="Duvall M.R."/>
        </authorList>
    </citation>
    <scope>NUCLEOTIDE SEQUENCE [LARGE SCALE GENOMIC DNA]</scope>
    <source>
        <strain evidence="1">GP69</strain>
    </source>
</reference>
<name>A0A2K4ZR87_9FIRM</name>
<dbReference type="EMBL" id="OFSM01000130">
    <property type="protein sequence ID" value="SOY32978.1"/>
    <property type="molecule type" value="Genomic_DNA"/>
</dbReference>
<gene>
    <name evidence="1" type="ORF">AMURIS_05746</name>
</gene>
<organism evidence="1 2">
    <name type="scientific">Acetatifactor muris</name>
    <dbReference type="NCBI Taxonomy" id="879566"/>
    <lineage>
        <taxon>Bacteria</taxon>
        <taxon>Bacillati</taxon>
        <taxon>Bacillota</taxon>
        <taxon>Clostridia</taxon>
        <taxon>Lachnospirales</taxon>
        <taxon>Lachnospiraceae</taxon>
        <taxon>Acetatifactor</taxon>
    </lineage>
</organism>
<protein>
    <submittedName>
        <fullName evidence="1">Uncharacterized protein</fullName>
    </submittedName>
</protein>